<evidence type="ECO:0000313" key="1">
    <source>
        <dbReference type="EMBL" id="KAH3795846.1"/>
    </source>
</evidence>
<organism evidence="1 2">
    <name type="scientific">Dreissena polymorpha</name>
    <name type="common">Zebra mussel</name>
    <name type="synonym">Mytilus polymorpha</name>
    <dbReference type="NCBI Taxonomy" id="45954"/>
    <lineage>
        <taxon>Eukaryota</taxon>
        <taxon>Metazoa</taxon>
        <taxon>Spiralia</taxon>
        <taxon>Lophotrochozoa</taxon>
        <taxon>Mollusca</taxon>
        <taxon>Bivalvia</taxon>
        <taxon>Autobranchia</taxon>
        <taxon>Heteroconchia</taxon>
        <taxon>Euheterodonta</taxon>
        <taxon>Imparidentia</taxon>
        <taxon>Neoheterodontei</taxon>
        <taxon>Myida</taxon>
        <taxon>Dreissenoidea</taxon>
        <taxon>Dreissenidae</taxon>
        <taxon>Dreissena</taxon>
    </lineage>
</organism>
<dbReference type="EMBL" id="JAIWYP010000007">
    <property type="protein sequence ID" value="KAH3795846.1"/>
    <property type="molecule type" value="Genomic_DNA"/>
</dbReference>
<keyword evidence="2" id="KW-1185">Reference proteome</keyword>
<gene>
    <name evidence="1" type="ORF">DPMN_149407</name>
</gene>
<dbReference type="Proteomes" id="UP000828390">
    <property type="component" value="Unassembled WGS sequence"/>
</dbReference>
<proteinExistence type="predicted"/>
<name>A0A9D4J136_DREPO</name>
<evidence type="ECO:0000313" key="2">
    <source>
        <dbReference type="Proteomes" id="UP000828390"/>
    </source>
</evidence>
<accession>A0A9D4J136</accession>
<reference evidence="1" key="1">
    <citation type="journal article" date="2019" name="bioRxiv">
        <title>The Genome of the Zebra Mussel, Dreissena polymorpha: A Resource for Invasive Species Research.</title>
        <authorList>
            <person name="McCartney M.A."/>
            <person name="Auch B."/>
            <person name="Kono T."/>
            <person name="Mallez S."/>
            <person name="Zhang Y."/>
            <person name="Obille A."/>
            <person name="Becker A."/>
            <person name="Abrahante J.E."/>
            <person name="Garbe J."/>
            <person name="Badalamenti J.P."/>
            <person name="Herman A."/>
            <person name="Mangelson H."/>
            <person name="Liachko I."/>
            <person name="Sullivan S."/>
            <person name="Sone E.D."/>
            <person name="Koren S."/>
            <person name="Silverstein K.A.T."/>
            <person name="Beckman K.B."/>
            <person name="Gohl D.M."/>
        </authorList>
    </citation>
    <scope>NUCLEOTIDE SEQUENCE</scope>
    <source>
        <strain evidence="1">Duluth1</strain>
        <tissue evidence="1">Whole animal</tissue>
    </source>
</reference>
<comment type="caution">
    <text evidence="1">The sequence shown here is derived from an EMBL/GenBank/DDBJ whole genome shotgun (WGS) entry which is preliminary data.</text>
</comment>
<reference evidence="1" key="2">
    <citation type="submission" date="2020-11" db="EMBL/GenBank/DDBJ databases">
        <authorList>
            <person name="McCartney M.A."/>
            <person name="Auch B."/>
            <person name="Kono T."/>
            <person name="Mallez S."/>
            <person name="Becker A."/>
            <person name="Gohl D.M."/>
            <person name="Silverstein K.A.T."/>
            <person name="Koren S."/>
            <person name="Bechman K.B."/>
            <person name="Herman A."/>
            <person name="Abrahante J.E."/>
            <person name="Garbe J."/>
        </authorList>
    </citation>
    <scope>NUCLEOTIDE SEQUENCE</scope>
    <source>
        <strain evidence="1">Duluth1</strain>
        <tissue evidence="1">Whole animal</tissue>
    </source>
</reference>
<protein>
    <submittedName>
        <fullName evidence="1">Uncharacterized protein</fullName>
    </submittedName>
</protein>
<dbReference type="AlphaFoldDB" id="A0A9D4J136"/>
<sequence length="104" mass="11990">MAMGDTSTFVIIQCLKSVQDQLTIAFFNKNGHIMLIMSREPNRKTITFRMITNIIFHFLVTHSNSYQSGVNSANREDFSIQVIARHYVVRVIKQLNALFQLVLN</sequence>